<proteinExistence type="predicted"/>
<evidence type="ECO:0000313" key="2">
    <source>
        <dbReference type="EMBL" id="GIM07908.1"/>
    </source>
</evidence>
<accession>A0A8J4LRG2</accession>
<protein>
    <submittedName>
        <fullName evidence="2">Uncharacterized protein</fullName>
    </submittedName>
</protein>
<feature type="compositionally biased region" description="Basic and acidic residues" evidence="1">
    <location>
        <begin position="927"/>
        <end position="937"/>
    </location>
</feature>
<feature type="compositionally biased region" description="Low complexity" evidence="1">
    <location>
        <begin position="152"/>
        <end position="163"/>
    </location>
</feature>
<feature type="compositionally biased region" description="Polar residues" evidence="1">
    <location>
        <begin position="913"/>
        <end position="926"/>
    </location>
</feature>
<dbReference type="SUPFAM" id="SSF52047">
    <property type="entry name" value="RNI-like"/>
    <property type="match status" value="1"/>
</dbReference>
<reference evidence="2" key="1">
    <citation type="journal article" date="2021" name="Proc. Natl. Acad. Sci. U.S.A.">
        <title>Three genomes in the algal genus Volvox reveal the fate of a haploid sex-determining region after a transition to homothallism.</title>
        <authorList>
            <person name="Yamamoto K."/>
            <person name="Hamaji T."/>
            <person name="Kawai-Toyooka H."/>
            <person name="Matsuzaki R."/>
            <person name="Takahashi F."/>
            <person name="Nishimura Y."/>
            <person name="Kawachi M."/>
            <person name="Noguchi H."/>
            <person name="Minakuchi Y."/>
            <person name="Umen J.G."/>
            <person name="Toyoda A."/>
            <person name="Nozaki H."/>
        </authorList>
    </citation>
    <scope>NUCLEOTIDE SEQUENCE</scope>
    <source>
        <strain evidence="2">NIES-3785</strain>
    </source>
</reference>
<feature type="region of interest" description="Disordered" evidence="1">
    <location>
        <begin position="434"/>
        <end position="531"/>
    </location>
</feature>
<gene>
    <name evidence="2" type="ORF">Vretimale_11949</name>
</gene>
<name>A0A8J4LRG2_9CHLO</name>
<feature type="region of interest" description="Disordered" evidence="1">
    <location>
        <begin position="894"/>
        <end position="937"/>
    </location>
</feature>
<evidence type="ECO:0000313" key="3">
    <source>
        <dbReference type="Proteomes" id="UP000722791"/>
    </source>
</evidence>
<dbReference type="EMBL" id="BNCQ01000025">
    <property type="protein sequence ID" value="GIM07908.1"/>
    <property type="molecule type" value="Genomic_DNA"/>
</dbReference>
<dbReference type="Proteomes" id="UP000722791">
    <property type="component" value="Unassembled WGS sequence"/>
</dbReference>
<organism evidence="2 3">
    <name type="scientific">Volvox reticuliferus</name>
    <dbReference type="NCBI Taxonomy" id="1737510"/>
    <lineage>
        <taxon>Eukaryota</taxon>
        <taxon>Viridiplantae</taxon>
        <taxon>Chlorophyta</taxon>
        <taxon>core chlorophytes</taxon>
        <taxon>Chlorophyceae</taxon>
        <taxon>CS clade</taxon>
        <taxon>Chlamydomonadales</taxon>
        <taxon>Volvocaceae</taxon>
        <taxon>Volvox</taxon>
    </lineage>
</organism>
<evidence type="ECO:0000256" key="1">
    <source>
        <dbReference type="SAM" id="MobiDB-lite"/>
    </source>
</evidence>
<feature type="region of interest" description="Disordered" evidence="1">
    <location>
        <begin position="144"/>
        <end position="163"/>
    </location>
</feature>
<comment type="caution">
    <text evidence="2">The sequence shown here is derived from an EMBL/GenBank/DDBJ whole genome shotgun (WGS) entry which is preliminary data.</text>
</comment>
<feature type="compositionally biased region" description="Low complexity" evidence="1">
    <location>
        <begin position="894"/>
        <end position="912"/>
    </location>
</feature>
<sequence length="1000" mass="105600">MHMAVDESGGVHPLATTLFDVMTQIWPYLDTYDKLTVRRSCREGLRAHDCLLVTVSVHDLWGRVLPGTPEEIAATLYRMKRRGCAARELILRLRGCSAAAREARGLAVLSALTPKPYSGVAGDCCGRPTGAAGARHCIACSDLSDDRDGRSSSRSGGVSNISSGKSNISQLRLEGVPLTPRMLRALAAFGQGLRRLKLYGYDVGADSSATNQPITAIGGGRMHSCESTSKLAPPSLASSTLQTLRDNRSVGPEDRLSYGVATDPKSRLPGGSSADLYISSAPAAPVVPVPVTAQYTAAGERVQDRSHLTRGLSRLLRLLSPHLQELTLQDCKFEDITDRHEGANVGARHRDGMDGAYVIKCVDREKGSFKQAYDGIGCSSVYRGSSIPPAAKPFLDALQSCSALRHLGLRHTSAAGCPVLQLLLLQPGIRGDGGGKPTQIAEGGSKQLDSNRAAASATHLDHSPGLPAAAGTGISSNDVDDRAASDANPISLFPSAGAKSTIAPHGGSSDHVLLQQPQPQPQPQRPLSPEALPPVTLATLTQLASLKIQAPLPAPYGLHTLVAALLQLPGLTRLELGERTAVQAVGSLMLRSSSLTNNATTAATAQPQPLRNLRDLSLVSAHATSTAELATLAELRELTRVSLGAISLGPTPTAASTAVKPAAGLDEARTQLLQRSLMTAVDAVELPLPALLQELSVAAPLAPATLLSLCRPPSLRTLRFTGFSLDMRDVEGLGDSNAAAAAANSTLPLRMRSSSQRELSEALGLLHGRFAYRDLGIELHVGFHGPAAAQRRYLAAADRPMGHWAWASSLVALPLQGLELAGFELLEGDVAALALQLKTLEDLRLDCRYPLPAVAQLSALRRLRRLLLNASFWQQLQAPDAPPALPPHVLAVEQQQEAAQPPQPQLQQGPQQDVDNVQGQGATESWTGHHESTHRSRSDAEVAAAALIALCSAAPKCLYDITLASCGRASARFCAMQSVVCVEAQLAWVGCGSLRLWVSP</sequence>
<dbReference type="AlphaFoldDB" id="A0A8J4LRG2"/>